<gene>
    <name evidence="2" type="ORF">CPLU01_03642</name>
</gene>
<sequence>MAEFEAVKTVEIQGLDGYQQLGAAWGCTVGGSPPQGIQQAASSRDGWAGEGTSPELSYSIAMMLQPGPHGTATIGVTIRRGRHGAFVENSTPAKAIPLAKALDHDEVTQTHSPGKTARCIARSACAWEVLAGQSSLAWCEVAVSRDVVPRSRAGPASKQQEDDNLRRSVKSLTLARRDES</sequence>
<dbReference type="EMBL" id="WIGO01000031">
    <property type="protein sequence ID" value="KAF6836607.1"/>
    <property type="molecule type" value="Genomic_DNA"/>
</dbReference>
<proteinExistence type="predicted"/>
<organism evidence="2 3">
    <name type="scientific">Colletotrichum plurivorum</name>
    <dbReference type="NCBI Taxonomy" id="2175906"/>
    <lineage>
        <taxon>Eukaryota</taxon>
        <taxon>Fungi</taxon>
        <taxon>Dikarya</taxon>
        <taxon>Ascomycota</taxon>
        <taxon>Pezizomycotina</taxon>
        <taxon>Sordariomycetes</taxon>
        <taxon>Hypocreomycetidae</taxon>
        <taxon>Glomerellales</taxon>
        <taxon>Glomerellaceae</taxon>
        <taxon>Colletotrichum</taxon>
        <taxon>Colletotrichum orchidearum species complex</taxon>
    </lineage>
</organism>
<keyword evidence="3" id="KW-1185">Reference proteome</keyword>
<accession>A0A8H6KS18</accession>
<comment type="caution">
    <text evidence="2">The sequence shown here is derived from an EMBL/GenBank/DDBJ whole genome shotgun (WGS) entry which is preliminary data.</text>
</comment>
<feature type="region of interest" description="Disordered" evidence="1">
    <location>
        <begin position="148"/>
        <end position="180"/>
    </location>
</feature>
<evidence type="ECO:0000313" key="2">
    <source>
        <dbReference type="EMBL" id="KAF6836607.1"/>
    </source>
</evidence>
<protein>
    <submittedName>
        <fullName evidence="2">Uncharacterized protein</fullName>
    </submittedName>
</protein>
<evidence type="ECO:0000256" key="1">
    <source>
        <dbReference type="SAM" id="MobiDB-lite"/>
    </source>
</evidence>
<dbReference type="Proteomes" id="UP000654918">
    <property type="component" value="Unassembled WGS sequence"/>
</dbReference>
<evidence type="ECO:0000313" key="3">
    <source>
        <dbReference type="Proteomes" id="UP000654918"/>
    </source>
</evidence>
<dbReference type="AlphaFoldDB" id="A0A8H6KS18"/>
<name>A0A8H6KS18_9PEZI</name>
<reference evidence="2" key="1">
    <citation type="journal article" date="2020" name="Phytopathology">
        <title>Genome Sequence Resources of Colletotrichum truncatum, C. plurivorum, C. musicola, and C. sojae: Four Species Pathogenic to Soybean (Glycine max).</title>
        <authorList>
            <person name="Rogerio F."/>
            <person name="Boufleur T.R."/>
            <person name="Ciampi-Guillardi M."/>
            <person name="Sukno S.A."/>
            <person name="Thon M.R."/>
            <person name="Massola Junior N.S."/>
            <person name="Baroncelli R."/>
        </authorList>
    </citation>
    <scope>NUCLEOTIDE SEQUENCE</scope>
    <source>
        <strain evidence="2">LFN00145</strain>
    </source>
</reference>